<evidence type="ECO:0000313" key="2">
    <source>
        <dbReference type="Proteomes" id="UP000600865"/>
    </source>
</evidence>
<dbReference type="SUPFAM" id="SSF51735">
    <property type="entry name" value="NAD(P)-binding Rossmann-fold domains"/>
    <property type="match status" value="1"/>
</dbReference>
<dbReference type="PRINTS" id="PR00081">
    <property type="entry name" value="GDHRDH"/>
</dbReference>
<reference evidence="1 2" key="1">
    <citation type="journal article" date="2014" name="Int. J. Syst. Evol. Microbiol.">
        <title>Complete genome sequence of Corynebacterium casei LMG S-19264T (=DSM 44701T), isolated from a smear-ripened cheese.</title>
        <authorList>
            <consortium name="US DOE Joint Genome Institute (JGI-PGF)"/>
            <person name="Walter F."/>
            <person name="Albersmeier A."/>
            <person name="Kalinowski J."/>
            <person name="Ruckert C."/>
        </authorList>
    </citation>
    <scope>NUCLEOTIDE SEQUENCE [LARGE SCALE GENOMIC DNA]</scope>
    <source>
        <strain evidence="1 2">KCTC 23968</strain>
    </source>
</reference>
<accession>A0A918KAT1</accession>
<dbReference type="Gene3D" id="3.40.50.720">
    <property type="entry name" value="NAD(P)-binding Rossmann-like Domain"/>
    <property type="match status" value="1"/>
</dbReference>
<dbReference type="PANTHER" id="PTHR43544:SF12">
    <property type="entry name" value="NAD(P)-BINDING ROSSMANN-FOLD SUPERFAMILY PROTEIN"/>
    <property type="match status" value="1"/>
</dbReference>
<comment type="caution">
    <text evidence="1">The sequence shown here is derived from an EMBL/GenBank/DDBJ whole genome shotgun (WGS) entry which is preliminary data.</text>
</comment>
<dbReference type="EMBL" id="BMYV01000001">
    <property type="protein sequence ID" value="GGX56454.1"/>
    <property type="molecule type" value="Genomic_DNA"/>
</dbReference>
<keyword evidence="2" id="KW-1185">Reference proteome</keyword>
<proteinExistence type="predicted"/>
<dbReference type="Pfam" id="PF00106">
    <property type="entry name" value="adh_short"/>
    <property type="match status" value="1"/>
</dbReference>
<dbReference type="GO" id="GO:0016491">
    <property type="term" value="F:oxidoreductase activity"/>
    <property type="evidence" value="ECO:0007669"/>
    <property type="project" value="TreeGrafter"/>
</dbReference>
<dbReference type="RefSeq" id="WP_189579989.1">
    <property type="nucleotide sequence ID" value="NZ_BMYV01000001.1"/>
</dbReference>
<evidence type="ECO:0000313" key="1">
    <source>
        <dbReference type="EMBL" id="GGX56454.1"/>
    </source>
</evidence>
<dbReference type="GO" id="GO:0005737">
    <property type="term" value="C:cytoplasm"/>
    <property type="evidence" value="ECO:0007669"/>
    <property type="project" value="TreeGrafter"/>
</dbReference>
<dbReference type="InterPro" id="IPR002347">
    <property type="entry name" value="SDR_fam"/>
</dbReference>
<gene>
    <name evidence="1" type="primary">csgA</name>
    <name evidence="1" type="ORF">GCM10011309_01540</name>
</gene>
<dbReference type="AlphaFoldDB" id="A0A918KAT1"/>
<dbReference type="InterPro" id="IPR051468">
    <property type="entry name" value="Fungal_SecMetab_SDRs"/>
</dbReference>
<organism evidence="1 2">
    <name type="scientific">Litorimonas cladophorae</name>
    <dbReference type="NCBI Taxonomy" id="1220491"/>
    <lineage>
        <taxon>Bacteria</taxon>
        <taxon>Pseudomonadati</taxon>
        <taxon>Pseudomonadota</taxon>
        <taxon>Alphaproteobacteria</taxon>
        <taxon>Maricaulales</taxon>
        <taxon>Robiginitomaculaceae</taxon>
    </lineage>
</organism>
<protein>
    <submittedName>
        <fullName evidence="1">SDR family oxidoreductase</fullName>
    </submittedName>
</protein>
<dbReference type="Proteomes" id="UP000600865">
    <property type="component" value="Unassembled WGS sequence"/>
</dbReference>
<sequence length="246" mass="26333">MKFESFGENLRVVVIGSSGGIGAAMVEQLVDSPQVARIHALSRGGRSHPSPKVANLTFDFTDEDSLIAAAQALQEVKPFDMILVATGLLQGDGITPEKNLRALSHEGFAKSFAINTTGPAMSAKYFVPLLRRDSKAVFAALSARVGSISDNRLGGWYAYRASKAALNMVLKTMSIEIGRRFTDQIIVGLHPGTVDTNLSKPFQGNVPEDKLFTAAFSAEKLLGVIDGLSPTDSGNLFDWAGEQVTF</sequence>
<dbReference type="InterPro" id="IPR036291">
    <property type="entry name" value="NAD(P)-bd_dom_sf"/>
</dbReference>
<dbReference type="PANTHER" id="PTHR43544">
    <property type="entry name" value="SHORT-CHAIN DEHYDROGENASE/REDUCTASE"/>
    <property type="match status" value="1"/>
</dbReference>
<name>A0A918KAT1_9PROT</name>